<dbReference type="Proteomes" id="UP001233172">
    <property type="component" value="Unassembled WGS sequence"/>
</dbReference>
<comment type="caution">
    <text evidence="2">The sequence shown here is derived from an EMBL/GenBank/DDBJ whole genome shotgun (WGS) entry which is preliminary data.</text>
</comment>
<evidence type="ECO:0000313" key="2">
    <source>
        <dbReference type="EMBL" id="KAK0064028.1"/>
    </source>
</evidence>
<accession>A0AAD8C1L7</accession>
<keyword evidence="3" id="KW-1185">Reference proteome</keyword>
<dbReference type="EMBL" id="JASAOG010000019">
    <property type="protein sequence ID" value="KAK0064028.1"/>
    <property type="molecule type" value="Genomic_DNA"/>
</dbReference>
<dbReference type="AlphaFoldDB" id="A0AAD8C1L7"/>
<protein>
    <submittedName>
        <fullName evidence="2">Forkhead box protein G1-like isoform X1</fullName>
    </submittedName>
</protein>
<evidence type="ECO:0000256" key="1">
    <source>
        <dbReference type="SAM" id="MobiDB-lite"/>
    </source>
</evidence>
<name>A0AAD8C1L7_BIOPF</name>
<gene>
    <name evidence="2" type="ORF">Bpfe_006713</name>
</gene>
<reference evidence="2" key="1">
    <citation type="journal article" date="2023" name="PLoS Negl. Trop. Dis.">
        <title>A genome sequence for Biomphalaria pfeifferi, the major vector snail for the human-infecting parasite Schistosoma mansoni.</title>
        <authorList>
            <person name="Bu L."/>
            <person name="Lu L."/>
            <person name="Laidemitt M.R."/>
            <person name="Zhang S.M."/>
            <person name="Mutuku M."/>
            <person name="Mkoji G."/>
            <person name="Steinauer M."/>
            <person name="Loker E.S."/>
        </authorList>
    </citation>
    <scope>NUCLEOTIDE SEQUENCE</scope>
    <source>
        <strain evidence="2">KasaAsao</strain>
    </source>
</reference>
<feature type="non-terminal residue" evidence="2">
    <location>
        <position position="1"/>
    </location>
</feature>
<feature type="region of interest" description="Disordered" evidence="1">
    <location>
        <begin position="56"/>
        <end position="75"/>
    </location>
</feature>
<proteinExistence type="predicted"/>
<evidence type="ECO:0000313" key="3">
    <source>
        <dbReference type="Proteomes" id="UP001233172"/>
    </source>
</evidence>
<sequence length="75" mass="8204">AYRLDEALLRQSMGNPFVKWYPPGVSSPTYAGSTSPPACGSGMYTTNATGTQWTQSYNDTSSQPMYPPLNTTFTR</sequence>
<organism evidence="2 3">
    <name type="scientific">Biomphalaria pfeifferi</name>
    <name type="common">Bloodfluke planorb</name>
    <name type="synonym">Freshwater snail</name>
    <dbReference type="NCBI Taxonomy" id="112525"/>
    <lineage>
        <taxon>Eukaryota</taxon>
        <taxon>Metazoa</taxon>
        <taxon>Spiralia</taxon>
        <taxon>Lophotrochozoa</taxon>
        <taxon>Mollusca</taxon>
        <taxon>Gastropoda</taxon>
        <taxon>Heterobranchia</taxon>
        <taxon>Euthyneura</taxon>
        <taxon>Panpulmonata</taxon>
        <taxon>Hygrophila</taxon>
        <taxon>Lymnaeoidea</taxon>
        <taxon>Planorbidae</taxon>
        <taxon>Biomphalaria</taxon>
    </lineage>
</organism>
<reference evidence="2" key="2">
    <citation type="submission" date="2023-04" db="EMBL/GenBank/DDBJ databases">
        <authorList>
            <person name="Bu L."/>
            <person name="Lu L."/>
            <person name="Laidemitt M.R."/>
            <person name="Zhang S.M."/>
            <person name="Mutuku M."/>
            <person name="Mkoji G."/>
            <person name="Steinauer M."/>
            <person name="Loker E.S."/>
        </authorList>
    </citation>
    <scope>NUCLEOTIDE SEQUENCE</scope>
    <source>
        <strain evidence="2">KasaAsao</strain>
        <tissue evidence="2">Whole Snail</tissue>
    </source>
</reference>